<keyword evidence="1" id="KW-0812">Transmembrane</keyword>
<keyword evidence="1" id="KW-0472">Membrane</keyword>
<name>A0A1X0U2V1_9BACT</name>
<keyword evidence="1" id="KW-1133">Transmembrane helix</keyword>
<evidence type="ECO:0000313" key="3">
    <source>
        <dbReference type="Proteomes" id="UP000192671"/>
    </source>
</evidence>
<dbReference type="Proteomes" id="UP000192671">
    <property type="component" value="Unassembled WGS sequence"/>
</dbReference>
<comment type="caution">
    <text evidence="2">The sequence shown here is derived from an EMBL/GenBank/DDBJ whole genome shotgun (WGS) entry which is preliminary data.</text>
</comment>
<gene>
    <name evidence="2" type="ORF">A3835_02025</name>
</gene>
<feature type="transmembrane region" description="Helical" evidence="1">
    <location>
        <begin position="328"/>
        <end position="347"/>
    </location>
</feature>
<reference evidence="2 3" key="1">
    <citation type="journal article" date="2017" name="Gene Rep">
        <title>The ribosomal RNA operon (rrn) of Campylobacter concisus supports molecular typing to genomospecies level.</title>
        <authorList>
            <person name="Huq M."/>
            <person name="Van T.T.H."/>
            <person name="Gurtler V."/>
            <person name="Elshagmani E."/>
            <person name="Allemailem K.S."/>
            <person name="Smooker P.M."/>
            <person name="Istivan T.S."/>
        </authorList>
    </citation>
    <scope>NUCLEOTIDE SEQUENCE [LARGE SCALE GENOMIC DNA]</scope>
    <source>
        <strain evidence="2 3">RCH 26</strain>
    </source>
</reference>
<feature type="transmembrane region" description="Helical" evidence="1">
    <location>
        <begin position="229"/>
        <end position="252"/>
    </location>
</feature>
<sequence>MNKTVLYIIAGASLGILGPVLVYFGNPANMGVCAACFLRDSVGAFGFHQAKVVQYLRPEILGLIIGGFLASMLWSRNFTPVSGSAAFSRFFLGVFAMIGCLIFLGCPWRAFLRLGGGDMTAIAGLVGLFAGVFVGRFFKKNGYVIPENDATTKPVAFLPLIIAVLLLAALVFGLKLGDNGALFSSEKGPGSQHANILISLICAIVIFMQRSKFCSVGAISKVFERDFSMFYGIVSVVVFASITNLVLNQYKFGFEGQPIAHNDILWNFLSMTLAGLCFSLSYGCPGKHLVQMGAGNLSSAVFVLGMGAGAAISHNFILASSPAGITPYAPYAVVIGFIYAIYVGVFTKKA</sequence>
<feature type="transmembrane region" description="Helical" evidence="1">
    <location>
        <begin position="296"/>
        <end position="316"/>
    </location>
</feature>
<dbReference type="EMBL" id="LVWL01000018">
    <property type="protein sequence ID" value="ORI08355.1"/>
    <property type="molecule type" value="Genomic_DNA"/>
</dbReference>
<feature type="transmembrane region" description="Helical" evidence="1">
    <location>
        <begin position="55"/>
        <end position="74"/>
    </location>
</feature>
<dbReference type="InterPro" id="IPR026366">
    <property type="entry name" value="Seleno_YedE"/>
</dbReference>
<feature type="transmembrane region" description="Helical" evidence="1">
    <location>
        <begin position="86"/>
        <end position="104"/>
    </location>
</feature>
<dbReference type="AlphaFoldDB" id="A0A1X0U2V1"/>
<feature type="transmembrane region" description="Helical" evidence="1">
    <location>
        <begin position="192"/>
        <end position="208"/>
    </location>
</feature>
<dbReference type="NCBIfam" id="TIGR04112">
    <property type="entry name" value="seleno_YedE"/>
    <property type="match status" value="1"/>
</dbReference>
<dbReference type="Pfam" id="PF04143">
    <property type="entry name" value="Sulf_transp"/>
    <property type="match status" value="1"/>
</dbReference>
<proteinExistence type="predicted"/>
<dbReference type="InterPro" id="IPR007272">
    <property type="entry name" value="Sulf_transp_TsuA/YedE"/>
</dbReference>
<accession>A0A1X0U2V1</accession>
<feature type="transmembrane region" description="Helical" evidence="1">
    <location>
        <begin position="110"/>
        <end position="134"/>
    </location>
</feature>
<protein>
    <submittedName>
        <fullName evidence="2">Uncharacterized protein</fullName>
    </submittedName>
</protein>
<feature type="transmembrane region" description="Helical" evidence="1">
    <location>
        <begin position="5"/>
        <end position="24"/>
    </location>
</feature>
<feature type="transmembrane region" description="Helical" evidence="1">
    <location>
        <begin position="155"/>
        <end position="172"/>
    </location>
</feature>
<evidence type="ECO:0000313" key="2">
    <source>
        <dbReference type="EMBL" id="ORI08355.1"/>
    </source>
</evidence>
<organism evidence="2 3">
    <name type="scientific">Campylobacter concisus</name>
    <dbReference type="NCBI Taxonomy" id="199"/>
    <lineage>
        <taxon>Bacteria</taxon>
        <taxon>Pseudomonadati</taxon>
        <taxon>Campylobacterota</taxon>
        <taxon>Epsilonproteobacteria</taxon>
        <taxon>Campylobacterales</taxon>
        <taxon>Campylobacteraceae</taxon>
        <taxon>Campylobacter</taxon>
    </lineage>
</organism>
<feature type="transmembrane region" description="Helical" evidence="1">
    <location>
        <begin position="264"/>
        <end position="284"/>
    </location>
</feature>
<evidence type="ECO:0000256" key="1">
    <source>
        <dbReference type="SAM" id="Phobius"/>
    </source>
</evidence>